<keyword evidence="1" id="KW-0436">Ligase</keyword>
<dbReference type="NCBIfam" id="TIGR00135">
    <property type="entry name" value="gatC"/>
    <property type="match status" value="1"/>
</dbReference>
<comment type="catalytic activity">
    <reaction evidence="1">
        <text>L-aspartyl-tRNA(Asn) + L-glutamine + ATP + H2O = L-asparaginyl-tRNA(Asn) + L-glutamate + ADP + phosphate + 2 H(+)</text>
        <dbReference type="Rhea" id="RHEA:14513"/>
        <dbReference type="Rhea" id="RHEA-COMP:9674"/>
        <dbReference type="Rhea" id="RHEA-COMP:9677"/>
        <dbReference type="ChEBI" id="CHEBI:15377"/>
        <dbReference type="ChEBI" id="CHEBI:15378"/>
        <dbReference type="ChEBI" id="CHEBI:29985"/>
        <dbReference type="ChEBI" id="CHEBI:30616"/>
        <dbReference type="ChEBI" id="CHEBI:43474"/>
        <dbReference type="ChEBI" id="CHEBI:58359"/>
        <dbReference type="ChEBI" id="CHEBI:78515"/>
        <dbReference type="ChEBI" id="CHEBI:78516"/>
        <dbReference type="ChEBI" id="CHEBI:456216"/>
    </reaction>
</comment>
<organism evidence="3 4">
    <name type="scientific">Halococcus saccharolyticus DSM 5350</name>
    <dbReference type="NCBI Taxonomy" id="1227455"/>
    <lineage>
        <taxon>Archaea</taxon>
        <taxon>Methanobacteriati</taxon>
        <taxon>Methanobacteriota</taxon>
        <taxon>Stenosarchaea group</taxon>
        <taxon>Halobacteria</taxon>
        <taxon>Halobacteriales</taxon>
        <taxon>Halococcaceae</taxon>
        <taxon>Halococcus</taxon>
    </lineage>
</organism>
<protein>
    <recommendedName>
        <fullName evidence="1">Aspartyl/glutamyl-tRNA(Asn/Gln) amidotransferase subunit C</fullName>
        <shortName evidence="1">Asp/Glu-ADT subunit C</shortName>
        <ecNumber evidence="1">6.3.5.-</ecNumber>
    </recommendedName>
</protein>
<dbReference type="PANTHER" id="PTHR15004:SF0">
    <property type="entry name" value="GLUTAMYL-TRNA(GLN) AMIDOTRANSFERASE SUBUNIT C, MITOCHONDRIAL"/>
    <property type="match status" value="1"/>
</dbReference>
<name>M0MPR1_9EURY</name>
<dbReference type="GO" id="GO:0006412">
    <property type="term" value="P:translation"/>
    <property type="evidence" value="ECO:0007669"/>
    <property type="project" value="UniProtKB-UniRule"/>
</dbReference>
<dbReference type="GO" id="GO:0005524">
    <property type="term" value="F:ATP binding"/>
    <property type="evidence" value="ECO:0007669"/>
    <property type="project" value="UniProtKB-KW"/>
</dbReference>
<dbReference type="RefSeq" id="WP_006076193.1">
    <property type="nucleotide sequence ID" value="NZ_AOMD01000006.1"/>
</dbReference>
<dbReference type="GO" id="GO:0050566">
    <property type="term" value="F:asparaginyl-tRNA synthase (glutamine-hydrolyzing) activity"/>
    <property type="evidence" value="ECO:0007669"/>
    <property type="project" value="RHEA"/>
</dbReference>
<comment type="subunit">
    <text evidence="1">Heterotrimer of A, B and C subunits.</text>
</comment>
<dbReference type="STRING" id="1227455.C449_01935"/>
<dbReference type="GO" id="GO:0050567">
    <property type="term" value="F:glutaminyl-tRNA synthase (glutamine-hydrolyzing) activity"/>
    <property type="evidence" value="ECO:0007669"/>
    <property type="project" value="UniProtKB-UniRule"/>
</dbReference>
<comment type="catalytic activity">
    <reaction evidence="1">
        <text>L-glutamyl-tRNA(Gln) + L-glutamine + ATP + H2O = L-glutaminyl-tRNA(Gln) + L-glutamate + ADP + phosphate + H(+)</text>
        <dbReference type="Rhea" id="RHEA:17521"/>
        <dbReference type="Rhea" id="RHEA-COMP:9681"/>
        <dbReference type="Rhea" id="RHEA-COMP:9684"/>
        <dbReference type="ChEBI" id="CHEBI:15377"/>
        <dbReference type="ChEBI" id="CHEBI:15378"/>
        <dbReference type="ChEBI" id="CHEBI:29985"/>
        <dbReference type="ChEBI" id="CHEBI:30616"/>
        <dbReference type="ChEBI" id="CHEBI:43474"/>
        <dbReference type="ChEBI" id="CHEBI:58359"/>
        <dbReference type="ChEBI" id="CHEBI:78520"/>
        <dbReference type="ChEBI" id="CHEBI:78521"/>
        <dbReference type="ChEBI" id="CHEBI:456216"/>
    </reaction>
</comment>
<comment type="function">
    <text evidence="1">Allows the formation of correctly charged Asn-tRNA(Asn) or Gln-tRNA(Gln) through the transamidation of misacylated Asp-tRNA(Asn) or Glu-tRNA(Gln) in organisms which lack either or both of asparaginyl-tRNA or glutaminyl-tRNA synthetases. The reaction takes place in the presence of glutamine and ATP through an activated phospho-Asp-tRNA(Asn) or phospho-Glu-tRNA(Gln).</text>
</comment>
<accession>M0MPR1</accession>
<dbReference type="HAMAP" id="MF_00122">
    <property type="entry name" value="GatC"/>
    <property type="match status" value="1"/>
</dbReference>
<dbReference type="Pfam" id="PF02686">
    <property type="entry name" value="GatC"/>
    <property type="match status" value="1"/>
</dbReference>
<dbReference type="PATRIC" id="fig|1227455.4.peg.400"/>
<dbReference type="EMBL" id="AOMD01000006">
    <property type="protein sequence ID" value="EMA47348.1"/>
    <property type="molecule type" value="Genomic_DNA"/>
</dbReference>
<dbReference type="Gene3D" id="1.10.20.60">
    <property type="entry name" value="Glu-tRNAGln amidotransferase C subunit, N-terminal domain"/>
    <property type="match status" value="1"/>
</dbReference>
<evidence type="ECO:0000313" key="4">
    <source>
        <dbReference type="Proteomes" id="UP000011669"/>
    </source>
</evidence>
<dbReference type="SUPFAM" id="SSF141000">
    <property type="entry name" value="Glu-tRNAGln amidotransferase C subunit"/>
    <property type="match status" value="1"/>
</dbReference>
<proteinExistence type="inferred from homology"/>
<reference evidence="3 4" key="1">
    <citation type="journal article" date="2014" name="PLoS Genet.">
        <title>Phylogenetically driven sequencing of extremely halophilic archaea reveals strategies for static and dynamic osmo-response.</title>
        <authorList>
            <person name="Becker E.A."/>
            <person name="Seitzer P.M."/>
            <person name="Tritt A."/>
            <person name="Larsen D."/>
            <person name="Krusor M."/>
            <person name="Yao A.I."/>
            <person name="Wu D."/>
            <person name="Madern D."/>
            <person name="Eisen J.A."/>
            <person name="Darling A.E."/>
            <person name="Facciotti M.T."/>
        </authorList>
    </citation>
    <scope>NUCLEOTIDE SEQUENCE [LARGE SCALE GENOMIC DNA]</scope>
    <source>
        <strain evidence="3 4">DSM 5350</strain>
    </source>
</reference>
<comment type="similarity">
    <text evidence="1">Belongs to the GatC family.</text>
</comment>
<evidence type="ECO:0000256" key="2">
    <source>
        <dbReference type="SAM" id="MobiDB-lite"/>
    </source>
</evidence>
<evidence type="ECO:0000256" key="1">
    <source>
        <dbReference type="HAMAP-Rule" id="MF_00122"/>
    </source>
</evidence>
<keyword evidence="1" id="KW-0067">ATP-binding</keyword>
<evidence type="ECO:0000313" key="3">
    <source>
        <dbReference type="EMBL" id="EMA47348.1"/>
    </source>
</evidence>
<feature type="region of interest" description="Disordered" evidence="2">
    <location>
        <begin position="70"/>
        <end position="92"/>
    </location>
</feature>
<dbReference type="GO" id="GO:0006450">
    <property type="term" value="P:regulation of translational fidelity"/>
    <property type="evidence" value="ECO:0007669"/>
    <property type="project" value="InterPro"/>
</dbReference>
<dbReference type="OrthoDB" id="15210at2157"/>
<keyword evidence="1" id="KW-0547">Nucleotide-binding</keyword>
<comment type="caution">
    <text evidence="3">The sequence shown here is derived from an EMBL/GenBank/DDBJ whole genome shotgun (WGS) entry which is preliminary data.</text>
</comment>
<dbReference type="Proteomes" id="UP000011669">
    <property type="component" value="Unassembled WGS sequence"/>
</dbReference>
<gene>
    <name evidence="1" type="primary">gatC</name>
    <name evidence="3" type="ORF">C449_01935</name>
</gene>
<dbReference type="InParanoid" id="M0MPR1"/>
<dbReference type="GO" id="GO:0016740">
    <property type="term" value="F:transferase activity"/>
    <property type="evidence" value="ECO:0007669"/>
    <property type="project" value="UniProtKB-KW"/>
</dbReference>
<dbReference type="AlphaFoldDB" id="M0MPR1"/>
<dbReference type="GO" id="GO:0070681">
    <property type="term" value="P:glutaminyl-tRNAGln biosynthesis via transamidation"/>
    <property type="evidence" value="ECO:0007669"/>
    <property type="project" value="TreeGrafter"/>
</dbReference>
<sequence length="92" mass="9907">MSNGSVDPAAVRHVAGLARVDLAEDEVEAFAAQFAEVLDYFETLDEVPEVESDPDLANVLRTDEVRAGLTQDEALRNAPDTEDGYFEGPPVG</sequence>
<dbReference type="InterPro" id="IPR003837">
    <property type="entry name" value="GatC"/>
</dbReference>
<keyword evidence="1" id="KW-0648">Protein biosynthesis</keyword>
<dbReference type="EC" id="6.3.5.-" evidence="1"/>
<dbReference type="InterPro" id="IPR036113">
    <property type="entry name" value="Asp/Glu-ADT_sf_sub_c"/>
</dbReference>
<keyword evidence="4" id="KW-1185">Reference proteome</keyword>
<dbReference type="PANTHER" id="PTHR15004">
    <property type="entry name" value="GLUTAMYL-TRNA(GLN) AMIDOTRANSFERASE SUBUNIT C, MITOCHONDRIAL"/>
    <property type="match status" value="1"/>
</dbReference>
<keyword evidence="3" id="KW-0808">Transferase</keyword>